<dbReference type="FunFam" id="3.40.50.300:FF:000204">
    <property type="entry name" value="Translation elongation factor Tu"/>
    <property type="match status" value="1"/>
</dbReference>
<evidence type="ECO:0000259" key="14">
    <source>
        <dbReference type="PROSITE" id="PS51722"/>
    </source>
</evidence>
<dbReference type="InterPro" id="IPR000795">
    <property type="entry name" value="T_Tr_GTP-bd_dom"/>
</dbReference>
<gene>
    <name evidence="15" type="ORF">yc1106_06780</name>
</gene>
<feature type="region of interest" description="Disordered" evidence="13">
    <location>
        <begin position="186"/>
        <end position="230"/>
    </location>
</feature>
<dbReference type="Pfam" id="PF08938">
    <property type="entry name" value="HBS1_N"/>
    <property type="match status" value="1"/>
</dbReference>
<dbReference type="InterPro" id="IPR050100">
    <property type="entry name" value="TRAFAC_GTPase_members"/>
</dbReference>
<dbReference type="PROSITE" id="PS51722">
    <property type="entry name" value="G_TR_2"/>
    <property type="match status" value="1"/>
</dbReference>
<evidence type="ECO:0000313" key="15">
    <source>
        <dbReference type="EMBL" id="USP79506.1"/>
    </source>
</evidence>
<feature type="region of interest" description="Disordered" evidence="13">
    <location>
        <begin position="78"/>
        <end position="134"/>
    </location>
</feature>
<dbReference type="Pfam" id="PF03143">
    <property type="entry name" value="GTP_EFTU_D3"/>
    <property type="match status" value="1"/>
</dbReference>
<comment type="subcellular location">
    <subcellularLocation>
        <location evidence="1">Cytoplasm</location>
    </subcellularLocation>
</comment>
<dbReference type="Proteomes" id="UP001056012">
    <property type="component" value="Chromosome 5"/>
</dbReference>
<evidence type="ECO:0000256" key="9">
    <source>
        <dbReference type="ARBA" id="ARBA00023134"/>
    </source>
</evidence>
<dbReference type="CDD" id="cd16267">
    <property type="entry name" value="HBS1-like_II"/>
    <property type="match status" value="1"/>
</dbReference>
<dbReference type="FunFam" id="2.40.30.10:FF:000020">
    <property type="entry name" value="Translation elongation factor EF-1"/>
    <property type="match status" value="1"/>
</dbReference>
<feature type="domain" description="Tr-type G" evidence="14">
    <location>
        <begin position="496"/>
        <end position="719"/>
    </location>
</feature>
<comment type="subunit">
    <text evidence="11">Component of the Dom34-Hbs1 complex, also named Pelota-HBS1L complex, composed of dom34 and hbs1.</text>
</comment>
<sequence>MQYRCNYGANEVITRLLLYYTPSVALEPSAGQDAAALYYVNDCPTIDVNQSAPSRTSLNPSDTSNLAKRLRAPFTSLAPSEQLQSPAMPPKSGFSRTRNVDYDDDDLYDDDDYYEGEGDDTGGGDGMSEEDREQMRVGTVRVREALGDTSDFISDEQIQEALWHYYYDVGKSVSYLKNKLGIAEPKKEAPKQEKAKPVSRFDQAASVAGQNAPTSTGKHAHMRSSHGRQAARPVAHHLPLPPLSMPANAAATDFFWDVPWGNVPPERLSNITVEAPSHKGGLLGGSSKLAALAAKRRKEREEAEAAASKASNDADTAVAMLDKLSVKNQENNDPSRNGAANRPARTSRYPVRRRSPSPSLEAPKEPEVEEPQAPQPAIVVESPAQRAIASMFASTLCGSEDSSKQSRSQVQEIPVPFAAYKSFDGTKVFSGPSPDDVVRAAQAKSAGGGRTTPKKKKKQTNGDLTESVEKLSVADEPKVKSKNLNVIDEFEKSNMKRLANFVVVGHVDHGKSTLMGRLLYDLKVIDQRSIDKLRKEAETIGKSSFALAWVMDETSEERSRGVTVDIATNYFETEKTRFTILDAPGHKDFIPNMISGASQADFPVLVIDASTNSFESGLKGQTKEHIMIARSMGMQHIIVAVNKMDTVGWSKSRFDEIAKRMTAFLTEASFLEKRITFIPLAGLTGENVVKKIENSAAHWYTGETLLEALERIELPQRNLQKALRLSVADVFKGDMRSPLSISGRIDSGTLQVGDVILALPANETATIKSIEVQDQSVDWAVAGQIPTLHLTDIDPVHLRQGDIFCSPKDPVKLVKAFTSKLLAFEHVLPMPVEVFRSTLNSPGSIRTLSARLNKFTGEVMKKKPRIVKPGEVARIVVQLERELPIEEGMRVVLRERGRTVGAGLMENVA</sequence>
<dbReference type="AlphaFoldDB" id="A0A9Q9DVJ9"/>
<dbReference type="Gene3D" id="2.40.30.10">
    <property type="entry name" value="Translation factors"/>
    <property type="match status" value="2"/>
</dbReference>
<evidence type="ECO:0000256" key="1">
    <source>
        <dbReference type="ARBA" id="ARBA00004496"/>
    </source>
</evidence>
<dbReference type="InterPro" id="IPR009000">
    <property type="entry name" value="Transl_B-barrel_sf"/>
</dbReference>
<dbReference type="PANTHER" id="PTHR23115">
    <property type="entry name" value="TRANSLATION FACTOR"/>
    <property type="match status" value="1"/>
</dbReference>
<evidence type="ECO:0000313" key="16">
    <source>
        <dbReference type="Proteomes" id="UP001056012"/>
    </source>
</evidence>
<dbReference type="GO" id="GO:0005829">
    <property type="term" value="C:cytosol"/>
    <property type="evidence" value="ECO:0007669"/>
    <property type="project" value="GOC"/>
</dbReference>
<dbReference type="InterPro" id="IPR015033">
    <property type="entry name" value="HBS1-like_N"/>
</dbReference>
<evidence type="ECO:0000256" key="13">
    <source>
        <dbReference type="SAM" id="MobiDB-lite"/>
    </source>
</evidence>
<evidence type="ECO:0000256" key="3">
    <source>
        <dbReference type="ARBA" id="ARBA00022490"/>
    </source>
</evidence>
<keyword evidence="16" id="KW-1185">Reference proteome</keyword>
<evidence type="ECO:0000256" key="2">
    <source>
        <dbReference type="ARBA" id="ARBA00007249"/>
    </source>
</evidence>
<evidence type="ECO:0000256" key="7">
    <source>
        <dbReference type="ARBA" id="ARBA00022845"/>
    </source>
</evidence>
<dbReference type="VEuPathDB" id="FungiDB:yc1106_06780"/>
<evidence type="ECO:0000256" key="8">
    <source>
        <dbReference type="ARBA" id="ARBA00022917"/>
    </source>
</evidence>
<dbReference type="InterPro" id="IPR009001">
    <property type="entry name" value="Transl_elong_EF1A/Init_IF2_C"/>
</dbReference>
<comment type="similarity">
    <text evidence="2">Belongs to the TRAFAC class translation factor GTPase superfamily. Classic translation factor GTPase family. EF-Tu/EF-1A subfamily.</text>
</comment>
<evidence type="ECO:0000256" key="5">
    <source>
        <dbReference type="ARBA" id="ARBA00022768"/>
    </source>
</evidence>
<evidence type="ECO:0000256" key="10">
    <source>
        <dbReference type="ARBA" id="ARBA00049117"/>
    </source>
</evidence>
<comment type="catalytic activity">
    <reaction evidence="10">
        <text>GTP + H2O = GDP + phosphate + H(+)</text>
        <dbReference type="Rhea" id="RHEA:19669"/>
        <dbReference type="ChEBI" id="CHEBI:15377"/>
        <dbReference type="ChEBI" id="CHEBI:15378"/>
        <dbReference type="ChEBI" id="CHEBI:37565"/>
        <dbReference type="ChEBI" id="CHEBI:43474"/>
        <dbReference type="ChEBI" id="CHEBI:58189"/>
    </reaction>
    <physiologicalReaction direction="left-to-right" evidence="10">
        <dbReference type="Rhea" id="RHEA:19670"/>
    </physiologicalReaction>
</comment>
<dbReference type="InterPro" id="IPR004160">
    <property type="entry name" value="Transl_elong_EFTu/EF1A_C"/>
</dbReference>
<feature type="compositionally biased region" description="Acidic residues" evidence="13">
    <location>
        <begin position="102"/>
        <end position="132"/>
    </location>
</feature>
<feature type="compositionally biased region" description="Polar residues" evidence="13">
    <location>
        <begin position="208"/>
        <end position="217"/>
    </location>
</feature>
<evidence type="ECO:0000256" key="12">
    <source>
        <dbReference type="ARBA" id="ARBA00074866"/>
    </source>
</evidence>
<name>A0A9Q9DVJ9_CURCL</name>
<dbReference type="GO" id="GO:0006417">
    <property type="term" value="P:regulation of translation"/>
    <property type="evidence" value="ECO:0007669"/>
    <property type="project" value="UniProtKB-KW"/>
</dbReference>
<keyword evidence="6" id="KW-0378">Hydrolase</keyword>
<dbReference type="OrthoDB" id="342024at2759"/>
<dbReference type="GO" id="GO:1990533">
    <property type="term" value="C:Dom34-Hbs1 complex"/>
    <property type="evidence" value="ECO:0007669"/>
    <property type="project" value="UniProtKB-ARBA"/>
</dbReference>
<dbReference type="Gene3D" id="3.40.50.300">
    <property type="entry name" value="P-loop containing nucleotide triphosphate hydrolases"/>
    <property type="match status" value="1"/>
</dbReference>
<reference evidence="15" key="1">
    <citation type="submission" date="2021-12" db="EMBL/GenBank/DDBJ databases">
        <title>Curvularia clavata genome.</title>
        <authorList>
            <person name="Cao Y."/>
        </authorList>
    </citation>
    <scope>NUCLEOTIDE SEQUENCE</scope>
    <source>
        <strain evidence="15">Yc1106</strain>
    </source>
</reference>
<organism evidence="15 16">
    <name type="scientific">Curvularia clavata</name>
    <dbReference type="NCBI Taxonomy" id="95742"/>
    <lineage>
        <taxon>Eukaryota</taxon>
        <taxon>Fungi</taxon>
        <taxon>Dikarya</taxon>
        <taxon>Ascomycota</taxon>
        <taxon>Pezizomycotina</taxon>
        <taxon>Dothideomycetes</taxon>
        <taxon>Pleosporomycetidae</taxon>
        <taxon>Pleosporales</taxon>
        <taxon>Pleosporineae</taxon>
        <taxon>Pleosporaceae</taxon>
        <taxon>Curvularia</taxon>
    </lineage>
</organism>
<dbReference type="GO" id="GO:0002184">
    <property type="term" value="P:cytoplasmic translational termination"/>
    <property type="evidence" value="ECO:0007669"/>
    <property type="project" value="UniProtKB-ARBA"/>
</dbReference>
<dbReference type="EMBL" id="CP089278">
    <property type="protein sequence ID" value="USP79506.1"/>
    <property type="molecule type" value="Genomic_DNA"/>
</dbReference>
<dbReference type="SUPFAM" id="SSF50465">
    <property type="entry name" value="EF-Tu/eEF-1alpha/eIF2-gamma C-terminal domain"/>
    <property type="match status" value="1"/>
</dbReference>
<evidence type="ECO:0000256" key="6">
    <source>
        <dbReference type="ARBA" id="ARBA00022801"/>
    </source>
</evidence>
<dbReference type="PRINTS" id="PR00315">
    <property type="entry name" value="ELONGATNFCT"/>
</dbReference>
<dbReference type="Pfam" id="PF00009">
    <property type="entry name" value="GTP_EFTU"/>
    <property type="match status" value="1"/>
</dbReference>
<keyword evidence="5" id="KW-0251">Elongation factor</keyword>
<dbReference type="SUPFAM" id="SSF52540">
    <property type="entry name" value="P-loop containing nucleoside triphosphate hydrolases"/>
    <property type="match status" value="1"/>
</dbReference>
<proteinExistence type="inferred from homology"/>
<dbReference type="CDD" id="cd01883">
    <property type="entry name" value="EF1_alpha"/>
    <property type="match status" value="1"/>
</dbReference>
<protein>
    <recommendedName>
        <fullName evidence="12">Elongation factor 1 alpha-like protein</fullName>
    </recommendedName>
</protein>
<dbReference type="InterPro" id="IPR027417">
    <property type="entry name" value="P-loop_NTPase"/>
</dbReference>
<dbReference type="SUPFAM" id="SSF50447">
    <property type="entry name" value="Translation proteins"/>
    <property type="match status" value="1"/>
</dbReference>
<feature type="compositionally biased region" description="Basic and acidic residues" evidence="13">
    <location>
        <begin position="186"/>
        <end position="196"/>
    </location>
</feature>
<keyword evidence="8" id="KW-0648">Protein biosynthesis</keyword>
<dbReference type="GO" id="GO:0003924">
    <property type="term" value="F:GTPase activity"/>
    <property type="evidence" value="ECO:0007669"/>
    <property type="project" value="InterPro"/>
</dbReference>
<evidence type="ECO:0000256" key="11">
    <source>
        <dbReference type="ARBA" id="ARBA00063537"/>
    </source>
</evidence>
<evidence type="ECO:0000256" key="4">
    <source>
        <dbReference type="ARBA" id="ARBA00022741"/>
    </source>
</evidence>
<feature type="region of interest" description="Disordered" evidence="13">
    <location>
        <begin position="440"/>
        <end position="468"/>
    </location>
</feature>
<keyword evidence="3" id="KW-0963">Cytoplasm</keyword>
<dbReference type="GO" id="GO:0005525">
    <property type="term" value="F:GTP binding"/>
    <property type="evidence" value="ECO:0007669"/>
    <property type="project" value="UniProtKB-KW"/>
</dbReference>
<dbReference type="GO" id="GO:0003746">
    <property type="term" value="F:translation elongation factor activity"/>
    <property type="evidence" value="ECO:0007669"/>
    <property type="project" value="UniProtKB-KW"/>
</dbReference>
<accession>A0A9Q9DVJ9</accession>
<keyword evidence="4" id="KW-0547">Nucleotide-binding</keyword>
<keyword evidence="7" id="KW-0810">Translation regulation</keyword>
<feature type="region of interest" description="Disordered" evidence="13">
    <location>
        <begin position="293"/>
        <end position="377"/>
    </location>
</feature>
<keyword evidence="9" id="KW-0342">GTP-binding</keyword>
<feature type="compositionally biased region" description="Polar residues" evidence="13">
    <location>
        <begin position="326"/>
        <end position="335"/>
    </location>
</feature>